<evidence type="ECO:0000256" key="10">
    <source>
        <dbReference type="ARBA" id="ARBA00022692"/>
    </source>
</evidence>
<protein>
    <recommendedName>
        <fullName evidence="5">UbiA prenyltransferase domain-containing protein 1</fullName>
        <ecNumber evidence="13">2.5.1.39</ecNumber>
    </recommendedName>
</protein>
<evidence type="ECO:0000313" key="19">
    <source>
        <dbReference type="RefSeq" id="XP_032826792.1"/>
    </source>
</evidence>
<keyword evidence="18" id="KW-1185">Reference proteome</keyword>
<dbReference type="GO" id="GO:0008412">
    <property type="term" value="F:4-hydroxybenzoate polyprenyltransferase activity"/>
    <property type="evidence" value="ECO:0007669"/>
    <property type="project" value="UniProtKB-EC"/>
</dbReference>
<feature type="transmembrane region" description="Helical" evidence="17">
    <location>
        <begin position="267"/>
        <end position="285"/>
    </location>
</feature>
<dbReference type="Gene3D" id="1.10.357.140">
    <property type="entry name" value="UbiA prenyltransferase"/>
    <property type="match status" value="1"/>
</dbReference>
<keyword evidence="7" id="KW-0637">Prenyltransferase</keyword>
<evidence type="ECO:0000313" key="18">
    <source>
        <dbReference type="Proteomes" id="UP001318040"/>
    </source>
</evidence>
<comment type="similarity">
    <text evidence="4">Belongs to the UbiA prenyltransferase family.</text>
</comment>
<proteinExistence type="inferred from homology"/>
<dbReference type="EC" id="2.5.1.39" evidence="13"/>
<name>A0AAJ7XA94_PETMA</name>
<evidence type="ECO:0000256" key="15">
    <source>
        <dbReference type="ARBA" id="ARBA00049890"/>
    </source>
</evidence>
<feature type="transmembrane region" description="Helical" evidence="17">
    <location>
        <begin position="241"/>
        <end position="260"/>
    </location>
</feature>
<dbReference type="GeneID" id="116951964"/>
<evidence type="ECO:0000256" key="11">
    <source>
        <dbReference type="ARBA" id="ARBA00022989"/>
    </source>
</evidence>
<accession>A0AAJ7XA94</accession>
<dbReference type="GO" id="GO:0006744">
    <property type="term" value="P:ubiquinone biosynthetic process"/>
    <property type="evidence" value="ECO:0007669"/>
    <property type="project" value="UniProtKB-KW"/>
</dbReference>
<dbReference type="GO" id="GO:0042371">
    <property type="term" value="P:vitamin K biosynthetic process"/>
    <property type="evidence" value="ECO:0007669"/>
    <property type="project" value="TreeGrafter"/>
</dbReference>
<dbReference type="InterPro" id="IPR044878">
    <property type="entry name" value="UbiA_sf"/>
</dbReference>
<dbReference type="KEGG" id="pmrn:116951964"/>
<reference evidence="19" key="1">
    <citation type="submission" date="2025-08" db="UniProtKB">
        <authorList>
            <consortium name="RefSeq"/>
        </authorList>
    </citation>
    <scope>IDENTIFICATION</scope>
    <source>
        <tissue evidence="19">Sperm</tissue>
    </source>
</reference>
<evidence type="ECO:0000256" key="14">
    <source>
        <dbReference type="ARBA" id="ARBA00048185"/>
    </source>
</evidence>
<gene>
    <name evidence="19" type="primary">UBIAD1</name>
</gene>
<evidence type="ECO:0000256" key="6">
    <source>
        <dbReference type="ARBA" id="ARBA00022428"/>
    </source>
</evidence>
<dbReference type="AlphaFoldDB" id="A0AAJ7XA94"/>
<keyword evidence="9" id="KW-0831">Ubiquinone biosynthesis</keyword>
<feature type="compositionally biased region" description="Gly residues" evidence="16">
    <location>
        <begin position="75"/>
        <end position="85"/>
    </location>
</feature>
<evidence type="ECO:0000256" key="17">
    <source>
        <dbReference type="SAM" id="Phobius"/>
    </source>
</evidence>
<dbReference type="CDD" id="cd13962">
    <property type="entry name" value="PT_UbiA_UBIAD1"/>
    <property type="match status" value="1"/>
</dbReference>
<dbReference type="CTD" id="29914"/>
<evidence type="ECO:0000256" key="2">
    <source>
        <dbReference type="ARBA" id="ARBA00004749"/>
    </source>
</evidence>
<evidence type="ECO:0000256" key="4">
    <source>
        <dbReference type="ARBA" id="ARBA00005985"/>
    </source>
</evidence>
<keyword evidence="11 17" id="KW-1133">Transmembrane helix</keyword>
<organism evidence="18 19">
    <name type="scientific">Petromyzon marinus</name>
    <name type="common">Sea lamprey</name>
    <dbReference type="NCBI Taxonomy" id="7757"/>
    <lineage>
        <taxon>Eukaryota</taxon>
        <taxon>Metazoa</taxon>
        <taxon>Chordata</taxon>
        <taxon>Craniata</taxon>
        <taxon>Vertebrata</taxon>
        <taxon>Cyclostomata</taxon>
        <taxon>Hyperoartia</taxon>
        <taxon>Petromyzontiformes</taxon>
        <taxon>Petromyzontidae</taxon>
        <taxon>Petromyzon</taxon>
    </lineage>
</organism>
<feature type="transmembrane region" description="Helical" evidence="17">
    <location>
        <begin position="216"/>
        <end position="235"/>
    </location>
</feature>
<evidence type="ECO:0000256" key="5">
    <source>
        <dbReference type="ARBA" id="ARBA00021416"/>
    </source>
</evidence>
<feature type="region of interest" description="Disordered" evidence="16">
    <location>
        <begin position="21"/>
        <end position="94"/>
    </location>
</feature>
<comment type="subcellular location">
    <subcellularLocation>
        <location evidence="1">Membrane</location>
        <topology evidence="1">Multi-pass membrane protein</topology>
    </subcellularLocation>
</comment>
<dbReference type="PANTHER" id="PTHR13929:SF0">
    <property type="entry name" value="UBIA PRENYLTRANSFERASE DOMAIN-CONTAINING PROTEIN 1"/>
    <property type="match status" value="1"/>
</dbReference>
<dbReference type="Pfam" id="PF01040">
    <property type="entry name" value="UbiA"/>
    <property type="match status" value="1"/>
</dbReference>
<keyword evidence="8" id="KW-0808">Transferase</keyword>
<dbReference type="PANTHER" id="PTHR13929">
    <property type="entry name" value="1,4-DIHYDROXY-2-NAPHTHOATE OCTAPRENYLTRANSFERASE"/>
    <property type="match status" value="1"/>
</dbReference>
<dbReference type="InterPro" id="IPR026046">
    <property type="entry name" value="UBIAD1"/>
</dbReference>
<evidence type="ECO:0000256" key="3">
    <source>
        <dbReference type="ARBA" id="ARBA00004863"/>
    </source>
</evidence>
<dbReference type="GO" id="GO:0009234">
    <property type="term" value="P:menaquinone biosynthetic process"/>
    <property type="evidence" value="ECO:0007669"/>
    <property type="project" value="UniProtKB-KW"/>
</dbReference>
<comment type="catalytic activity">
    <reaction evidence="14">
        <text>menadiol + (2E,6E,10E)-geranylgeranyl diphosphate = menaquinol-4 + diphosphate</text>
        <dbReference type="Rhea" id="RHEA:74083"/>
        <dbReference type="ChEBI" id="CHEBI:6746"/>
        <dbReference type="ChEBI" id="CHEBI:33019"/>
        <dbReference type="ChEBI" id="CHEBI:58756"/>
        <dbReference type="ChEBI" id="CHEBI:193091"/>
    </reaction>
    <physiologicalReaction direction="left-to-right" evidence="14">
        <dbReference type="Rhea" id="RHEA:74084"/>
    </physiologicalReaction>
</comment>
<evidence type="ECO:0000256" key="8">
    <source>
        <dbReference type="ARBA" id="ARBA00022679"/>
    </source>
</evidence>
<evidence type="ECO:0000256" key="1">
    <source>
        <dbReference type="ARBA" id="ARBA00004141"/>
    </source>
</evidence>
<feature type="transmembrane region" description="Helical" evidence="17">
    <location>
        <begin position="157"/>
        <end position="179"/>
    </location>
</feature>
<dbReference type="RefSeq" id="XP_032826792.1">
    <property type="nucleotide sequence ID" value="XM_032970901.1"/>
</dbReference>
<feature type="transmembrane region" description="Helical" evidence="17">
    <location>
        <begin position="130"/>
        <end position="151"/>
    </location>
</feature>
<evidence type="ECO:0000256" key="9">
    <source>
        <dbReference type="ARBA" id="ARBA00022688"/>
    </source>
</evidence>
<dbReference type="Proteomes" id="UP001318040">
    <property type="component" value="Chromosome 3"/>
</dbReference>
<dbReference type="InterPro" id="IPR000537">
    <property type="entry name" value="UbiA_prenyltransferase"/>
</dbReference>
<evidence type="ECO:0000256" key="13">
    <source>
        <dbReference type="ARBA" id="ARBA00034524"/>
    </source>
</evidence>
<keyword evidence="12 17" id="KW-0472">Membrane</keyword>
<feature type="transmembrane region" description="Helical" evidence="17">
    <location>
        <begin position="396"/>
        <end position="414"/>
    </location>
</feature>
<comment type="pathway">
    <text evidence="2">Cofactor biosynthesis; ubiquinone biosynthesis.</text>
</comment>
<evidence type="ECO:0000256" key="7">
    <source>
        <dbReference type="ARBA" id="ARBA00022602"/>
    </source>
</evidence>
<keyword evidence="10 17" id="KW-0812">Transmembrane</keyword>
<feature type="transmembrane region" description="Helical" evidence="17">
    <location>
        <begin position="291"/>
        <end position="311"/>
    </location>
</feature>
<evidence type="ECO:0000256" key="12">
    <source>
        <dbReference type="ARBA" id="ARBA00023136"/>
    </source>
</evidence>
<comment type="catalytic activity">
    <reaction evidence="15">
        <text>all-trans-decaprenyl diphosphate + 4-hydroxybenzoate = 4-hydroxy-3-(all-trans-decaprenyl)benzoate + diphosphate</text>
        <dbReference type="Rhea" id="RHEA:44564"/>
        <dbReference type="ChEBI" id="CHEBI:17879"/>
        <dbReference type="ChEBI" id="CHEBI:33019"/>
        <dbReference type="ChEBI" id="CHEBI:60721"/>
        <dbReference type="ChEBI" id="CHEBI:84503"/>
        <dbReference type="EC" id="2.5.1.39"/>
    </reaction>
    <physiologicalReaction direction="left-to-right" evidence="15">
        <dbReference type="Rhea" id="RHEA:44565"/>
    </physiologicalReaction>
</comment>
<dbReference type="GO" id="GO:0000139">
    <property type="term" value="C:Golgi membrane"/>
    <property type="evidence" value="ECO:0007669"/>
    <property type="project" value="TreeGrafter"/>
</dbReference>
<keyword evidence="6" id="KW-0474">Menaquinone biosynthesis</keyword>
<sequence>MALSARSPASTAGELHLNIMDDGAPLATPGPPAGASLRAGEDSALPGHSPAPHGDSFPIGNGGSVGGRLHSNGFANGGSGSGDGTGEWHSVKDPFGGGGGFTRVGARSGGSVSRARHWLRARRWRAHWRALRPWSFGASLAPVALGAALAWRADGTFRPAAFAATLACVLCVHGAGNLVNTYYDFARGVDSGDRRSDDRTLVDGLLAPAQVVRLGALLYSAGCAGALALAAASPLRNEHLALLYFGGLSSSFLYTGGIGLKYVAMGDALIFVTFGPLSVLFAFSAQTGRLAAGPLAYGLPLALLAQAALHANNARDAEGDRAAGAVTLAMVMGPAASYALYIALLLLPFAGLAAGAARLRAPTLAAPLAALPLALRLERRFRAGTLGDVPQGTARLGLAVGLLYAAGVLLAPPGSLRGLT</sequence>
<evidence type="ECO:0000256" key="16">
    <source>
        <dbReference type="SAM" id="MobiDB-lite"/>
    </source>
</evidence>
<dbReference type="GO" id="GO:0005783">
    <property type="term" value="C:endoplasmic reticulum"/>
    <property type="evidence" value="ECO:0007669"/>
    <property type="project" value="TreeGrafter"/>
</dbReference>
<feature type="transmembrane region" description="Helical" evidence="17">
    <location>
        <begin position="323"/>
        <end position="347"/>
    </location>
</feature>
<comment type="pathway">
    <text evidence="3">Quinol/quinone metabolism; menaquinone biosynthesis.</text>
</comment>